<protein>
    <recommendedName>
        <fullName evidence="3">Cache domain-containing protein</fullName>
    </recommendedName>
</protein>
<proteinExistence type="predicted"/>
<dbReference type="EMBL" id="BAAABM010000003">
    <property type="protein sequence ID" value="GAA0316153.1"/>
    <property type="molecule type" value="Genomic_DNA"/>
</dbReference>
<reference evidence="1 2" key="1">
    <citation type="journal article" date="2019" name="Int. J. Syst. Evol. Microbiol.">
        <title>The Global Catalogue of Microorganisms (GCM) 10K type strain sequencing project: providing services to taxonomists for standard genome sequencing and annotation.</title>
        <authorList>
            <consortium name="The Broad Institute Genomics Platform"/>
            <consortium name="The Broad Institute Genome Sequencing Center for Infectious Disease"/>
            <person name="Wu L."/>
            <person name="Ma J."/>
        </authorList>
    </citation>
    <scope>NUCLEOTIDE SEQUENCE [LARGE SCALE GENOMIC DNA]</scope>
    <source>
        <strain evidence="1 2">JCM 3146</strain>
    </source>
</reference>
<gene>
    <name evidence="1" type="ORF">GCM10010151_02700</name>
</gene>
<dbReference type="Proteomes" id="UP001501822">
    <property type="component" value="Unassembled WGS sequence"/>
</dbReference>
<evidence type="ECO:0000313" key="1">
    <source>
        <dbReference type="EMBL" id="GAA0316153.1"/>
    </source>
</evidence>
<accession>A0ABN0VT98</accession>
<keyword evidence="2" id="KW-1185">Reference proteome</keyword>
<organism evidence="1 2">
    <name type="scientific">Actinoallomurus spadix</name>
    <dbReference type="NCBI Taxonomy" id="79912"/>
    <lineage>
        <taxon>Bacteria</taxon>
        <taxon>Bacillati</taxon>
        <taxon>Actinomycetota</taxon>
        <taxon>Actinomycetes</taxon>
        <taxon>Streptosporangiales</taxon>
        <taxon>Thermomonosporaceae</taxon>
        <taxon>Actinoallomurus</taxon>
    </lineage>
</organism>
<sequence>MTTSPSERAWASLADDIERIFQSLRGTAAAFMASYAARPGPYTLADLASLRPRIRETLDAFGDLAIGTGVVAAPGLLRDAPYWLEWWWRPGDGTPEPLRVNLDPDGPDFFDYFNDEWFEVPIRSGDPHVAGPYVDYACTNEYTFTLSVPVHHDTRPLGVAALDVPCDRLERRIMPALCAEPSPRALLNPDGRVIAASTAAAAPGDRLTARRDEIDPVRSGALTRLCALTGWAVTSPQCRP</sequence>
<evidence type="ECO:0008006" key="3">
    <source>
        <dbReference type="Google" id="ProtNLM"/>
    </source>
</evidence>
<evidence type="ECO:0000313" key="2">
    <source>
        <dbReference type="Proteomes" id="UP001501822"/>
    </source>
</evidence>
<comment type="caution">
    <text evidence="1">The sequence shown here is derived from an EMBL/GenBank/DDBJ whole genome shotgun (WGS) entry which is preliminary data.</text>
</comment>
<dbReference type="Pfam" id="PF22673">
    <property type="entry name" value="MCP-like_PDC_1"/>
    <property type="match status" value="1"/>
</dbReference>
<dbReference type="CDD" id="cd12913">
    <property type="entry name" value="PDC1_MCP_like"/>
    <property type="match status" value="1"/>
</dbReference>
<dbReference type="Gene3D" id="3.30.450.20">
    <property type="entry name" value="PAS domain"/>
    <property type="match status" value="1"/>
</dbReference>
<name>A0ABN0VT98_9ACTN</name>
<dbReference type="RefSeq" id="WP_252808376.1">
    <property type="nucleotide sequence ID" value="NZ_BAAABM010000003.1"/>
</dbReference>